<feature type="transmembrane region" description="Helical" evidence="1">
    <location>
        <begin position="93"/>
        <end position="111"/>
    </location>
</feature>
<comment type="caution">
    <text evidence="2">The sequence shown here is derived from an EMBL/GenBank/DDBJ whole genome shotgun (WGS) entry which is preliminary data.</text>
</comment>
<protein>
    <submittedName>
        <fullName evidence="2">Uncharacterized protein</fullName>
    </submittedName>
</protein>
<feature type="transmembrane region" description="Helical" evidence="1">
    <location>
        <begin position="35"/>
        <end position="51"/>
    </location>
</feature>
<dbReference type="EMBL" id="LIZS01000007">
    <property type="protein sequence ID" value="KPJ54053.1"/>
    <property type="molecule type" value="Genomic_DNA"/>
</dbReference>
<dbReference type="AlphaFoldDB" id="A0A0S7WV38"/>
<keyword evidence="1" id="KW-1133">Transmembrane helix</keyword>
<evidence type="ECO:0000256" key="1">
    <source>
        <dbReference type="SAM" id="Phobius"/>
    </source>
</evidence>
<gene>
    <name evidence="2" type="ORF">AMJ39_01975</name>
</gene>
<organism evidence="2 3">
    <name type="scientific">candidate division TA06 bacterium DG_24</name>
    <dbReference type="NCBI Taxonomy" id="1703770"/>
    <lineage>
        <taxon>Bacteria</taxon>
        <taxon>Bacteria division TA06</taxon>
    </lineage>
</organism>
<reference evidence="2 3" key="1">
    <citation type="journal article" date="2015" name="Microbiome">
        <title>Genomic resolution of linkages in carbon, nitrogen, and sulfur cycling among widespread estuary sediment bacteria.</title>
        <authorList>
            <person name="Baker B.J."/>
            <person name="Lazar C.S."/>
            <person name="Teske A.P."/>
            <person name="Dick G.J."/>
        </authorList>
    </citation>
    <scope>NUCLEOTIDE SEQUENCE [LARGE SCALE GENOMIC DNA]</scope>
    <source>
        <strain evidence="2">DG_24</strain>
    </source>
</reference>
<feature type="transmembrane region" description="Helical" evidence="1">
    <location>
        <begin position="123"/>
        <end position="147"/>
    </location>
</feature>
<feature type="transmembrane region" description="Helical" evidence="1">
    <location>
        <begin position="159"/>
        <end position="179"/>
    </location>
</feature>
<feature type="transmembrane region" description="Helical" evidence="1">
    <location>
        <begin position="57"/>
        <end position="81"/>
    </location>
</feature>
<dbReference type="STRING" id="1703770.AMJ39_01975"/>
<evidence type="ECO:0000313" key="2">
    <source>
        <dbReference type="EMBL" id="KPJ54053.1"/>
    </source>
</evidence>
<evidence type="ECO:0000313" key="3">
    <source>
        <dbReference type="Proteomes" id="UP000052008"/>
    </source>
</evidence>
<sequence>MAMTTIGIWVAAILTLAIYSFLYRDNPIYKLAEHILVGVSLGYFVGLYWHTTLIPKLWVPLVEGGNVLVLVPLAMGLLMLTRFSLRWSWLSRVPMAFVIGAGAGVSIPTAVDARVYRQIEATMIPLTSLSSVILVVGVAATLVYFLFSVRHEGALGKVATLGTWFLMVGFGATFGYTVMARISLLIGRMQFLLGDWLHLLAD</sequence>
<feature type="transmembrane region" description="Helical" evidence="1">
    <location>
        <begin position="6"/>
        <end position="23"/>
    </location>
</feature>
<proteinExistence type="predicted"/>
<name>A0A0S7WV38_UNCT6</name>
<keyword evidence="1" id="KW-0812">Transmembrane</keyword>
<keyword evidence="1" id="KW-0472">Membrane</keyword>
<accession>A0A0S7WV38</accession>
<dbReference type="Proteomes" id="UP000052008">
    <property type="component" value="Unassembled WGS sequence"/>
</dbReference>